<dbReference type="EMBL" id="LAZR01000214">
    <property type="protein sequence ID" value="KKN81467.1"/>
    <property type="molecule type" value="Genomic_DNA"/>
</dbReference>
<accession>A0A0F9U2D4</accession>
<dbReference type="InterPro" id="IPR011989">
    <property type="entry name" value="ARM-like"/>
</dbReference>
<feature type="transmembrane region" description="Helical" evidence="1">
    <location>
        <begin position="84"/>
        <end position="105"/>
    </location>
</feature>
<dbReference type="PANTHER" id="PTHR43596">
    <property type="entry name" value="ADP,ATP CARRIER PROTEIN"/>
    <property type="match status" value="1"/>
</dbReference>
<feature type="transmembrane region" description="Helical" evidence="1">
    <location>
        <begin position="361"/>
        <end position="382"/>
    </location>
</feature>
<comment type="caution">
    <text evidence="2">The sequence shown here is derived from an EMBL/GenBank/DDBJ whole genome shotgun (WGS) entry which is preliminary data.</text>
</comment>
<keyword evidence="1" id="KW-1133">Transmembrane helix</keyword>
<feature type="transmembrane region" description="Helical" evidence="1">
    <location>
        <begin position="178"/>
        <end position="197"/>
    </location>
</feature>
<feature type="transmembrane region" description="Helical" evidence="1">
    <location>
        <begin position="294"/>
        <end position="318"/>
    </location>
</feature>
<dbReference type="Gene3D" id="1.25.10.10">
    <property type="entry name" value="Leucine-rich Repeat Variant"/>
    <property type="match status" value="1"/>
</dbReference>
<feature type="transmembrane region" description="Helical" evidence="1">
    <location>
        <begin position="53"/>
        <end position="72"/>
    </location>
</feature>
<dbReference type="AlphaFoldDB" id="A0A0F9U2D4"/>
<name>A0A0F9U2D4_9ZZZZ</name>
<dbReference type="PANTHER" id="PTHR43596:SF1">
    <property type="entry name" value="ADP,ATP CARRIER PROTEIN"/>
    <property type="match status" value="1"/>
</dbReference>
<gene>
    <name evidence="2" type="ORF">LCGC14_0319300</name>
</gene>
<feature type="transmembrane region" description="Helical" evidence="1">
    <location>
        <begin position="147"/>
        <end position="172"/>
    </location>
</feature>
<keyword evidence="1" id="KW-0472">Membrane</keyword>
<evidence type="ECO:0008006" key="3">
    <source>
        <dbReference type="Google" id="ProtNLM"/>
    </source>
</evidence>
<evidence type="ECO:0000313" key="2">
    <source>
        <dbReference type="EMBL" id="KKN81467.1"/>
    </source>
</evidence>
<feature type="transmembrane region" description="Helical" evidence="1">
    <location>
        <begin position="111"/>
        <end position="135"/>
    </location>
</feature>
<organism evidence="2">
    <name type="scientific">marine sediment metagenome</name>
    <dbReference type="NCBI Taxonomy" id="412755"/>
    <lineage>
        <taxon>unclassified sequences</taxon>
        <taxon>metagenomes</taxon>
        <taxon>ecological metagenomes</taxon>
    </lineage>
</organism>
<sequence>MVERLIKKIFDVREGEFKVSLWMLAYIFLVIAVLLIIKPTVNALFLSELGIEQLPFAFLLVAVTAVTTSYFYSKAVSKFPLKKVIEITIISSIVILIGLGILLSLDVVSGVLLYFFYIWVAIYAVLSASQFWVLANLVFNIREAKRLFGFIGSGAIIGGIFGGYLTSILAPLIGNENLMFVAALLLFFCIPLLRRIWNIRVKKNGSIKKHKSASNISEPPLKLILNSKHLTYIASIVAVSVVVAKLVDYLFSDFASSAITNADELTAFFAFWFSTFNLLSLVIQLFFTHRIVGIWGVGFSLLLLPIGIFGGSILFLLLPELSAVVVIKAMDGILKQSIHKSASELLTLPLPFDLKNRTKSFIDVVVDSLATGIAGCLLIFVVRGLDLPSFYIGILIIALVCLWLYFIYKVRIEYYKTFRTNLEVLTDSFKKNKKITHTKVSVVTGMRTVFKTGTEEQILFMLDKLMEINDKRFADDVELLLEHPSNKVKLSAIQNLYFLNSKSMTAEVSELLKIEDRELTIATLAYVLSFAHKDKSFVFDAYLEHSNERIAMAALYCLARAAKNNYSLKQRYSLLDRISKSISNIENHEQDVSYIESVIEILGVANLPIFYNKLIGFLKHKNEAVAITTIKAIGTATDPTLAQHIVPFLGQKKYRPIVMEAFKLYGVQIIPLLCKNVQERLQPLSVLRFIPGAMQSFHSKEAVHHLLSILTDNDLTIRLEVVRALSAIRTTHPHLKFNRYKVVSVIFDECKLHHQTLSSMHTQIIISYRNRNKSKKEIGDAERDARTSLLELLERRLDSGLERIFKLLGLRYQQKDVAIAYEGLLSQKQEAQHNAIEFLDNLLTGELKRKLLPIIEESALDISSEEELQKIKHKIPTELECFKLLLQGNDLKIKLAVLYLIAQQKEPRYLSMVESFLSDTDPKIKSFALEAYQAITAEV</sequence>
<dbReference type="InterPro" id="IPR016024">
    <property type="entry name" value="ARM-type_fold"/>
</dbReference>
<feature type="transmembrane region" description="Helical" evidence="1">
    <location>
        <begin position="21"/>
        <end position="41"/>
    </location>
</feature>
<protein>
    <recommendedName>
        <fullName evidence="3">ADP,ATP carrier protein</fullName>
    </recommendedName>
</protein>
<dbReference type="SUPFAM" id="SSF103473">
    <property type="entry name" value="MFS general substrate transporter"/>
    <property type="match status" value="1"/>
</dbReference>
<feature type="transmembrane region" description="Helical" evidence="1">
    <location>
        <begin position="389"/>
        <end position="408"/>
    </location>
</feature>
<reference evidence="2" key="1">
    <citation type="journal article" date="2015" name="Nature">
        <title>Complex archaea that bridge the gap between prokaryotes and eukaryotes.</title>
        <authorList>
            <person name="Spang A."/>
            <person name="Saw J.H."/>
            <person name="Jorgensen S.L."/>
            <person name="Zaremba-Niedzwiedzka K."/>
            <person name="Martijn J."/>
            <person name="Lind A.E."/>
            <person name="van Eijk R."/>
            <person name="Schleper C."/>
            <person name="Guy L."/>
            <person name="Ettema T.J."/>
        </authorList>
    </citation>
    <scope>NUCLEOTIDE SEQUENCE</scope>
</reference>
<feature type="transmembrane region" description="Helical" evidence="1">
    <location>
        <begin position="230"/>
        <end position="247"/>
    </location>
</feature>
<proteinExistence type="predicted"/>
<keyword evidence="1" id="KW-0812">Transmembrane</keyword>
<feature type="transmembrane region" description="Helical" evidence="1">
    <location>
        <begin position="267"/>
        <end position="287"/>
    </location>
</feature>
<dbReference type="SUPFAM" id="SSF48371">
    <property type="entry name" value="ARM repeat"/>
    <property type="match status" value="1"/>
</dbReference>
<evidence type="ECO:0000256" key="1">
    <source>
        <dbReference type="SAM" id="Phobius"/>
    </source>
</evidence>
<dbReference type="InterPro" id="IPR036259">
    <property type="entry name" value="MFS_trans_sf"/>
</dbReference>